<keyword evidence="3" id="KW-1185">Reference proteome</keyword>
<evidence type="ECO:0000259" key="1">
    <source>
        <dbReference type="Pfam" id="PF08241"/>
    </source>
</evidence>
<organism evidence="2 3">
    <name type="scientific">Nocardioides iriomotensis</name>
    <dbReference type="NCBI Taxonomy" id="715784"/>
    <lineage>
        <taxon>Bacteria</taxon>
        <taxon>Bacillati</taxon>
        <taxon>Actinomycetota</taxon>
        <taxon>Actinomycetes</taxon>
        <taxon>Propionibacteriales</taxon>
        <taxon>Nocardioidaceae</taxon>
        <taxon>Nocardioides</taxon>
    </lineage>
</organism>
<dbReference type="Proteomes" id="UP000291189">
    <property type="component" value="Unassembled WGS sequence"/>
</dbReference>
<keyword evidence="2" id="KW-0489">Methyltransferase</keyword>
<accession>A0A4V1Z118</accession>
<dbReference type="AlphaFoldDB" id="A0A4V1Z118"/>
<dbReference type="InterPro" id="IPR029063">
    <property type="entry name" value="SAM-dependent_MTases_sf"/>
</dbReference>
<dbReference type="PANTHER" id="PTHR43591:SF24">
    <property type="entry name" value="2-METHOXY-6-POLYPRENYL-1,4-BENZOQUINOL METHYLASE, MITOCHONDRIAL"/>
    <property type="match status" value="1"/>
</dbReference>
<dbReference type="SUPFAM" id="SSF53335">
    <property type="entry name" value="S-adenosyl-L-methionine-dependent methyltransferases"/>
    <property type="match status" value="1"/>
</dbReference>
<proteinExistence type="predicted"/>
<name>A0A4V1Z118_9ACTN</name>
<sequence>MARPRRAAHRGRRPGRRHRCRRVRRPLPGPARCRAGARGQPVRAARRALGLCRRGRVVSHPFRERWNHNSHHYPRLRDAVPATARSHLDVGCGEGTLCRYVARPGVAVTGVDVDAEVLPRDDDGITYTVASAEDLPFDDGSFDAVTLVMVLHHVDARRGLTEAARVLAPGGLLQVLGTGRFRGLRDVPFEVRDVLTHQVMSRRTVPWEPPTTRLAPESSWDDARSAARDVLPGSTYRRLALWRYLVSWTKPAPA</sequence>
<dbReference type="GO" id="GO:0008757">
    <property type="term" value="F:S-adenosylmethionine-dependent methyltransferase activity"/>
    <property type="evidence" value="ECO:0007669"/>
    <property type="project" value="InterPro"/>
</dbReference>
<dbReference type="GO" id="GO:0032259">
    <property type="term" value="P:methylation"/>
    <property type="evidence" value="ECO:0007669"/>
    <property type="project" value="UniProtKB-KW"/>
</dbReference>
<dbReference type="OrthoDB" id="65624at2"/>
<dbReference type="Gene3D" id="3.40.50.150">
    <property type="entry name" value="Vaccinia Virus protein VP39"/>
    <property type="match status" value="1"/>
</dbReference>
<feature type="domain" description="Methyltransferase type 11" evidence="1">
    <location>
        <begin position="88"/>
        <end position="173"/>
    </location>
</feature>
<reference evidence="2 3" key="1">
    <citation type="submission" date="2019-01" db="EMBL/GenBank/DDBJ databases">
        <title>Nocardioides guangzhouensis sp. nov., an actinobacterium isolated from soil.</title>
        <authorList>
            <person name="Fu Y."/>
            <person name="Cai Y."/>
            <person name="Lin Z."/>
            <person name="Chen P."/>
        </authorList>
    </citation>
    <scope>NUCLEOTIDE SEQUENCE [LARGE SCALE GENOMIC DNA]</scope>
    <source>
        <strain evidence="2 3">NBRC 105384</strain>
    </source>
</reference>
<gene>
    <name evidence="2" type="ORF">ETU37_19985</name>
</gene>
<comment type="caution">
    <text evidence="2">The sequence shown here is derived from an EMBL/GenBank/DDBJ whole genome shotgun (WGS) entry which is preliminary data.</text>
</comment>
<dbReference type="InterPro" id="IPR013216">
    <property type="entry name" value="Methyltransf_11"/>
</dbReference>
<evidence type="ECO:0000313" key="2">
    <source>
        <dbReference type="EMBL" id="RYU09356.1"/>
    </source>
</evidence>
<dbReference type="Pfam" id="PF08241">
    <property type="entry name" value="Methyltransf_11"/>
    <property type="match status" value="1"/>
</dbReference>
<keyword evidence="2" id="KW-0808">Transferase</keyword>
<evidence type="ECO:0000313" key="3">
    <source>
        <dbReference type="Proteomes" id="UP000291189"/>
    </source>
</evidence>
<dbReference type="CDD" id="cd02440">
    <property type="entry name" value="AdoMet_MTases"/>
    <property type="match status" value="1"/>
</dbReference>
<protein>
    <submittedName>
        <fullName evidence="2">Class I SAM-dependent methyltransferase</fullName>
    </submittedName>
</protein>
<dbReference type="EMBL" id="SDPU01000035">
    <property type="protein sequence ID" value="RYU09356.1"/>
    <property type="molecule type" value="Genomic_DNA"/>
</dbReference>
<dbReference type="PANTHER" id="PTHR43591">
    <property type="entry name" value="METHYLTRANSFERASE"/>
    <property type="match status" value="1"/>
</dbReference>